<accession>A0A8X6VM75</accession>
<reference evidence="1" key="1">
    <citation type="submission" date="2020-08" db="EMBL/GenBank/DDBJ databases">
        <title>Multicomponent nature underlies the extraordinary mechanical properties of spider dragline silk.</title>
        <authorList>
            <person name="Kono N."/>
            <person name="Nakamura H."/>
            <person name="Mori M."/>
            <person name="Yoshida Y."/>
            <person name="Ohtoshi R."/>
            <person name="Malay A.D."/>
            <person name="Moran D.A.P."/>
            <person name="Tomita M."/>
            <person name="Numata K."/>
            <person name="Arakawa K."/>
        </authorList>
    </citation>
    <scope>NUCLEOTIDE SEQUENCE</scope>
</reference>
<dbReference type="EMBL" id="BMAU01021321">
    <property type="protein sequence ID" value="GFY13253.1"/>
    <property type="molecule type" value="Genomic_DNA"/>
</dbReference>
<comment type="caution">
    <text evidence="1">The sequence shown here is derived from an EMBL/GenBank/DDBJ whole genome shotgun (WGS) entry which is preliminary data.</text>
</comment>
<gene>
    <name evidence="1" type="ORF">TNCV_2335171</name>
</gene>
<name>A0A8X6VM75_TRICX</name>
<proteinExistence type="predicted"/>
<dbReference type="Proteomes" id="UP000887159">
    <property type="component" value="Unassembled WGS sequence"/>
</dbReference>
<evidence type="ECO:0000313" key="2">
    <source>
        <dbReference type="Proteomes" id="UP000887159"/>
    </source>
</evidence>
<evidence type="ECO:0000313" key="1">
    <source>
        <dbReference type="EMBL" id="GFY13253.1"/>
    </source>
</evidence>
<sequence length="101" mass="11607">MNEIKREFISEKLINEFTNPDPVKSLLDAEKDTPSGPASLKSSSDFFSKSNKWVIERGRKFPGLPKLSRNNIPRLWRLLANLSTSSLIPYYLVSWYANECN</sequence>
<protein>
    <submittedName>
        <fullName evidence="1">Uncharacterized protein</fullName>
    </submittedName>
</protein>
<keyword evidence="2" id="KW-1185">Reference proteome</keyword>
<dbReference type="AlphaFoldDB" id="A0A8X6VM75"/>
<organism evidence="1 2">
    <name type="scientific">Trichonephila clavipes</name>
    <name type="common">Golden silk orbweaver</name>
    <name type="synonym">Nephila clavipes</name>
    <dbReference type="NCBI Taxonomy" id="2585209"/>
    <lineage>
        <taxon>Eukaryota</taxon>
        <taxon>Metazoa</taxon>
        <taxon>Ecdysozoa</taxon>
        <taxon>Arthropoda</taxon>
        <taxon>Chelicerata</taxon>
        <taxon>Arachnida</taxon>
        <taxon>Araneae</taxon>
        <taxon>Araneomorphae</taxon>
        <taxon>Entelegynae</taxon>
        <taxon>Araneoidea</taxon>
        <taxon>Nephilidae</taxon>
        <taxon>Trichonephila</taxon>
    </lineage>
</organism>